<evidence type="ECO:0000313" key="7">
    <source>
        <dbReference type="Proteomes" id="UP000565455"/>
    </source>
</evidence>
<keyword evidence="2" id="KW-0229">DNA integration</keyword>
<proteinExistence type="inferred from homology"/>
<evidence type="ECO:0000313" key="6">
    <source>
        <dbReference type="EMBL" id="MBA9061698.1"/>
    </source>
</evidence>
<organism evidence="6 7">
    <name type="scientific">Methylobacterium fujisawaense</name>
    <dbReference type="NCBI Taxonomy" id="107400"/>
    <lineage>
        <taxon>Bacteria</taxon>
        <taxon>Pseudomonadati</taxon>
        <taxon>Pseudomonadota</taxon>
        <taxon>Alphaproteobacteria</taxon>
        <taxon>Hyphomicrobiales</taxon>
        <taxon>Methylobacteriaceae</taxon>
        <taxon>Methylobacterium</taxon>
    </lineage>
</organism>
<dbReference type="Pfam" id="PF00589">
    <property type="entry name" value="Phage_integrase"/>
    <property type="match status" value="1"/>
</dbReference>
<dbReference type="Gene3D" id="1.10.150.130">
    <property type="match status" value="1"/>
</dbReference>
<dbReference type="InterPro" id="IPR011010">
    <property type="entry name" value="DNA_brk_join_enz"/>
</dbReference>
<evidence type="ECO:0000256" key="1">
    <source>
        <dbReference type="ARBA" id="ARBA00008857"/>
    </source>
</evidence>
<dbReference type="InterPro" id="IPR013762">
    <property type="entry name" value="Integrase-like_cat_sf"/>
</dbReference>
<dbReference type="InterPro" id="IPR002104">
    <property type="entry name" value="Integrase_catalytic"/>
</dbReference>
<dbReference type="Proteomes" id="UP000565455">
    <property type="component" value="Unassembled WGS sequence"/>
</dbReference>
<evidence type="ECO:0000259" key="5">
    <source>
        <dbReference type="PROSITE" id="PS51898"/>
    </source>
</evidence>
<comment type="caution">
    <text evidence="6">The sequence shown here is derived from an EMBL/GenBank/DDBJ whole genome shotgun (WGS) entry which is preliminary data.</text>
</comment>
<gene>
    <name evidence="6" type="ORF">GGQ91_001075</name>
</gene>
<dbReference type="InterPro" id="IPR050808">
    <property type="entry name" value="Phage_Integrase"/>
</dbReference>
<dbReference type="PROSITE" id="PS51898">
    <property type="entry name" value="TYR_RECOMBINASE"/>
    <property type="match status" value="1"/>
</dbReference>
<protein>
    <submittedName>
        <fullName evidence="6">Integrase</fullName>
    </submittedName>
</protein>
<dbReference type="PANTHER" id="PTHR30629">
    <property type="entry name" value="PROPHAGE INTEGRASE"/>
    <property type="match status" value="1"/>
</dbReference>
<feature type="domain" description="Tyr recombinase" evidence="5">
    <location>
        <begin position="166"/>
        <end position="339"/>
    </location>
</feature>
<keyword evidence="3" id="KW-0238">DNA-binding</keyword>
<reference evidence="6 7" key="1">
    <citation type="submission" date="2020-08" db="EMBL/GenBank/DDBJ databases">
        <title>Genomic Encyclopedia of Type Strains, Phase IV (KMG-IV): sequencing the most valuable type-strain genomes for metagenomic binning, comparative biology and taxonomic classification.</title>
        <authorList>
            <person name="Goeker M."/>
        </authorList>
    </citation>
    <scope>NUCLEOTIDE SEQUENCE [LARGE SCALE GENOMIC DNA]</scope>
    <source>
        <strain evidence="6 7">DSM 5686</strain>
    </source>
</reference>
<dbReference type="Gene3D" id="1.10.443.10">
    <property type="entry name" value="Intergrase catalytic core"/>
    <property type="match status" value="1"/>
</dbReference>
<accession>A0ABR6D7D3</accession>
<dbReference type="GeneID" id="96602816"/>
<evidence type="ECO:0000256" key="3">
    <source>
        <dbReference type="ARBA" id="ARBA00023125"/>
    </source>
</evidence>
<sequence length="354" mass="39568">MRVRLKGINTVRRKLADGTIRTHHYHRATGTKLPGEPGSAEFLAAFEAAGRTAALARSAGTVAWLIRQYQASRAWTKKLSETTRENAQFDVRACEAKWGTTPLKIVENPRSRPGFLRWHEQLAEAHPRAADMKLSRLATIFAWGVDQGHLAHNPIATFERAYRSDRSERIWMPEHVAAFAAAATPEIWLAMMLALHTGQRQGDLLTLSWSAWDGHAITLRQGKSRRLVFVPATRALKAALDAAPRRATTILVAVRGAPWRKRRFHEVWSETFAAARITEDLHFHDLRGTAVTMLAEAGCTVPEIATITGHSQAHAQKILDRYLARTRSLAESAIAKLDDHRRNRVGLQTDLQTA</sequence>
<keyword evidence="4" id="KW-0233">DNA recombination</keyword>
<dbReference type="RefSeq" id="WP_182591538.1">
    <property type="nucleotide sequence ID" value="NZ_JACJIM010000002.1"/>
</dbReference>
<dbReference type="PANTHER" id="PTHR30629:SF2">
    <property type="entry name" value="PROPHAGE INTEGRASE INTS-RELATED"/>
    <property type="match status" value="1"/>
</dbReference>
<evidence type="ECO:0000256" key="4">
    <source>
        <dbReference type="ARBA" id="ARBA00023172"/>
    </source>
</evidence>
<comment type="similarity">
    <text evidence="1">Belongs to the 'phage' integrase family.</text>
</comment>
<dbReference type="InterPro" id="IPR010998">
    <property type="entry name" value="Integrase_recombinase_N"/>
</dbReference>
<dbReference type="EMBL" id="JACJIM010000002">
    <property type="protein sequence ID" value="MBA9061698.1"/>
    <property type="molecule type" value="Genomic_DNA"/>
</dbReference>
<dbReference type="SUPFAM" id="SSF56349">
    <property type="entry name" value="DNA breaking-rejoining enzymes"/>
    <property type="match status" value="1"/>
</dbReference>
<keyword evidence="7" id="KW-1185">Reference proteome</keyword>
<evidence type="ECO:0000256" key="2">
    <source>
        <dbReference type="ARBA" id="ARBA00022908"/>
    </source>
</evidence>
<name>A0ABR6D7D3_9HYPH</name>